<dbReference type="SUPFAM" id="SSF52540">
    <property type="entry name" value="P-loop containing nucleoside triphosphate hydrolases"/>
    <property type="match status" value="1"/>
</dbReference>
<keyword evidence="6 13" id="KW-0441">Lipid A biosynthesis</keyword>
<dbReference type="GO" id="GO:0005524">
    <property type="term" value="F:ATP binding"/>
    <property type="evidence" value="ECO:0007669"/>
    <property type="project" value="UniProtKB-UniRule"/>
</dbReference>
<dbReference type="InterPro" id="IPR003758">
    <property type="entry name" value="LpxK"/>
</dbReference>
<comment type="catalytic activity">
    <reaction evidence="13">
        <text>a lipid A disaccharide + ATP = a lipid IVA + ADP + H(+)</text>
        <dbReference type="Rhea" id="RHEA:67840"/>
        <dbReference type="ChEBI" id="CHEBI:15378"/>
        <dbReference type="ChEBI" id="CHEBI:30616"/>
        <dbReference type="ChEBI" id="CHEBI:176343"/>
        <dbReference type="ChEBI" id="CHEBI:176425"/>
        <dbReference type="ChEBI" id="CHEBI:456216"/>
        <dbReference type="EC" id="2.7.1.130"/>
    </reaction>
</comment>
<evidence type="ECO:0000256" key="12">
    <source>
        <dbReference type="ARBA" id="ARBA00029757"/>
    </source>
</evidence>
<comment type="similarity">
    <text evidence="13">Belongs to the LpxK family.</text>
</comment>
<dbReference type="PANTHER" id="PTHR42724:SF1">
    <property type="entry name" value="TETRAACYLDISACCHARIDE 4'-KINASE, MITOCHONDRIAL-RELATED"/>
    <property type="match status" value="1"/>
</dbReference>
<dbReference type="GO" id="GO:0005886">
    <property type="term" value="C:plasma membrane"/>
    <property type="evidence" value="ECO:0007669"/>
    <property type="project" value="TreeGrafter"/>
</dbReference>
<evidence type="ECO:0000256" key="2">
    <source>
        <dbReference type="ARBA" id="ARBA00004870"/>
    </source>
</evidence>
<keyword evidence="15" id="KW-1185">Reference proteome</keyword>
<dbReference type="PANTHER" id="PTHR42724">
    <property type="entry name" value="TETRAACYLDISACCHARIDE 4'-KINASE"/>
    <property type="match status" value="1"/>
</dbReference>
<dbReference type="InterPro" id="IPR027417">
    <property type="entry name" value="P-loop_NTPase"/>
</dbReference>
<keyword evidence="11 13" id="KW-0443">Lipid metabolism</keyword>
<organism evidence="14 15">
    <name type="scientific">Niveispirillum cyanobacteriorum</name>
    <dbReference type="NCBI Taxonomy" id="1612173"/>
    <lineage>
        <taxon>Bacteria</taxon>
        <taxon>Pseudomonadati</taxon>
        <taxon>Pseudomonadota</taxon>
        <taxon>Alphaproteobacteria</taxon>
        <taxon>Rhodospirillales</taxon>
        <taxon>Azospirillaceae</taxon>
        <taxon>Niveispirillum</taxon>
    </lineage>
</organism>
<evidence type="ECO:0000256" key="7">
    <source>
        <dbReference type="ARBA" id="ARBA00022679"/>
    </source>
</evidence>
<dbReference type="Proteomes" id="UP000234752">
    <property type="component" value="Chromosome eg_1"/>
</dbReference>
<keyword evidence="9 13" id="KW-0418">Kinase</keyword>
<evidence type="ECO:0000313" key="14">
    <source>
        <dbReference type="EMBL" id="AUN29940.1"/>
    </source>
</evidence>
<dbReference type="NCBIfam" id="TIGR00682">
    <property type="entry name" value="lpxK"/>
    <property type="match status" value="1"/>
</dbReference>
<evidence type="ECO:0000256" key="10">
    <source>
        <dbReference type="ARBA" id="ARBA00022840"/>
    </source>
</evidence>
<evidence type="ECO:0000256" key="11">
    <source>
        <dbReference type="ARBA" id="ARBA00023098"/>
    </source>
</evidence>
<proteinExistence type="inferred from homology"/>
<evidence type="ECO:0000256" key="8">
    <source>
        <dbReference type="ARBA" id="ARBA00022741"/>
    </source>
</evidence>
<dbReference type="EMBL" id="CP025611">
    <property type="protein sequence ID" value="AUN29940.1"/>
    <property type="molecule type" value="Genomic_DNA"/>
</dbReference>
<sequence length="327" mass="33935">MRAPAFWYAPPGLLSALLTPLSWLWRAGALLGLRVPVKAPVPVLCVGNLVAGGAGKTPVVRDLVARLRTRGVAAASLSRGHGGRMRGPLAVDPTLHHAMDVGDEPLLLAATGAAWIGRDRVAAAKAMVDTGVGAIILDDGFQNRALHKDLSLIVVDAGAGFGNGRVMPAGPLRERVAGGLKRADALVVIGDGPGLAAAQAVAGRLPVLTARLLPDPAALESLRGRPLLAFAGIGRPAKFFATLRDAGLSVVAETAFPDHHPFSAADLSSLLAQAEALGATLATTEKDAMRLSPIWRPRVAVLPVRLSWDDPVAVEGLLDRLMEARHG</sequence>
<protein>
    <recommendedName>
        <fullName evidence="4 13">Tetraacyldisaccharide 4'-kinase</fullName>
        <ecNumber evidence="3 13">2.7.1.130</ecNumber>
    </recommendedName>
    <alternativeName>
        <fullName evidence="12 13">Lipid A 4'-kinase</fullName>
    </alternativeName>
</protein>
<dbReference type="GO" id="GO:0009244">
    <property type="term" value="P:lipopolysaccharide core region biosynthetic process"/>
    <property type="evidence" value="ECO:0007669"/>
    <property type="project" value="TreeGrafter"/>
</dbReference>
<evidence type="ECO:0000256" key="9">
    <source>
        <dbReference type="ARBA" id="ARBA00022777"/>
    </source>
</evidence>
<keyword evidence="8 13" id="KW-0547">Nucleotide-binding</keyword>
<evidence type="ECO:0000256" key="1">
    <source>
        <dbReference type="ARBA" id="ARBA00002274"/>
    </source>
</evidence>
<comment type="function">
    <text evidence="1 13">Transfers the gamma-phosphate of ATP to the 4'-position of a tetraacyldisaccharide 1-phosphate intermediate (termed DS-1-P) to form tetraacyldisaccharide 1,4'-bis-phosphate (lipid IVA).</text>
</comment>
<evidence type="ECO:0000256" key="13">
    <source>
        <dbReference type="HAMAP-Rule" id="MF_00409"/>
    </source>
</evidence>
<keyword evidence="7 13" id="KW-0808">Transferase</keyword>
<feature type="binding site" evidence="13">
    <location>
        <begin position="50"/>
        <end position="57"/>
    </location>
    <ligand>
        <name>ATP</name>
        <dbReference type="ChEBI" id="CHEBI:30616"/>
    </ligand>
</feature>
<dbReference type="AlphaFoldDB" id="A0A2K9N9W2"/>
<dbReference type="OrthoDB" id="9766423at2"/>
<keyword evidence="5 13" id="KW-0444">Lipid biosynthesis</keyword>
<dbReference type="UniPathway" id="UPA00359">
    <property type="reaction ID" value="UER00482"/>
</dbReference>
<dbReference type="GO" id="GO:0009245">
    <property type="term" value="P:lipid A biosynthetic process"/>
    <property type="evidence" value="ECO:0007669"/>
    <property type="project" value="UniProtKB-UniRule"/>
</dbReference>
<evidence type="ECO:0000256" key="5">
    <source>
        <dbReference type="ARBA" id="ARBA00022516"/>
    </source>
</evidence>
<evidence type="ECO:0000256" key="6">
    <source>
        <dbReference type="ARBA" id="ARBA00022556"/>
    </source>
</evidence>
<keyword evidence="10 13" id="KW-0067">ATP-binding</keyword>
<dbReference type="KEGG" id="ncb:C0V82_06640"/>
<evidence type="ECO:0000256" key="4">
    <source>
        <dbReference type="ARBA" id="ARBA00016436"/>
    </source>
</evidence>
<name>A0A2K9N9W2_9PROT</name>
<dbReference type="RefSeq" id="WP_102111650.1">
    <property type="nucleotide sequence ID" value="NZ_BMGN01000003.1"/>
</dbReference>
<dbReference type="HAMAP" id="MF_00409">
    <property type="entry name" value="LpxK"/>
    <property type="match status" value="1"/>
</dbReference>
<gene>
    <name evidence="13" type="primary">lpxK</name>
    <name evidence="14" type="ORF">C0V82_06640</name>
</gene>
<reference evidence="14 15" key="1">
    <citation type="submission" date="2017-12" db="EMBL/GenBank/DDBJ databases">
        <title>Genomes of bacteria within cyanobacterial aggregates.</title>
        <authorList>
            <person name="Cai H."/>
        </authorList>
    </citation>
    <scope>NUCLEOTIDE SEQUENCE [LARGE SCALE GENOMIC DNA]</scope>
    <source>
        <strain evidence="14 15">TH16</strain>
    </source>
</reference>
<dbReference type="GO" id="GO:0009029">
    <property type="term" value="F:lipid-A 4'-kinase activity"/>
    <property type="evidence" value="ECO:0007669"/>
    <property type="project" value="UniProtKB-UniRule"/>
</dbReference>
<evidence type="ECO:0000313" key="15">
    <source>
        <dbReference type="Proteomes" id="UP000234752"/>
    </source>
</evidence>
<comment type="pathway">
    <text evidence="2 13">Glycolipid biosynthesis; lipid IV(A) biosynthesis; lipid IV(A) from (3R)-3-hydroxytetradecanoyl-[acyl-carrier-protein] and UDP-N-acetyl-alpha-D-glucosamine: step 6/6.</text>
</comment>
<dbReference type="Pfam" id="PF02606">
    <property type="entry name" value="LpxK"/>
    <property type="match status" value="1"/>
</dbReference>
<accession>A0A2K9N9W2</accession>
<dbReference type="EC" id="2.7.1.130" evidence="3 13"/>
<evidence type="ECO:0000256" key="3">
    <source>
        <dbReference type="ARBA" id="ARBA00012071"/>
    </source>
</evidence>